<keyword evidence="1" id="KW-0732">Signal</keyword>
<dbReference type="PROSITE" id="PS51208">
    <property type="entry name" value="AUTOTRANSPORTER"/>
    <property type="match status" value="1"/>
</dbReference>
<dbReference type="Gene3D" id="2.40.128.130">
    <property type="entry name" value="Autotransporter beta-domain"/>
    <property type="match status" value="1"/>
</dbReference>
<feature type="domain" description="Autotransporter" evidence="2">
    <location>
        <begin position="820"/>
        <end position="1085"/>
    </location>
</feature>
<dbReference type="AlphaFoldDB" id="A0A7X5Y6R2"/>
<dbReference type="SUPFAM" id="SSF103515">
    <property type="entry name" value="Autotransporter"/>
    <property type="match status" value="1"/>
</dbReference>
<evidence type="ECO:0000259" key="2">
    <source>
        <dbReference type="PROSITE" id="PS51208"/>
    </source>
</evidence>
<protein>
    <recommendedName>
        <fullName evidence="2">Autotransporter domain-containing protein</fullName>
    </recommendedName>
</protein>
<evidence type="ECO:0000313" key="3">
    <source>
        <dbReference type="EMBL" id="NJC04511.1"/>
    </source>
</evidence>
<dbReference type="EMBL" id="JAATJC010000001">
    <property type="protein sequence ID" value="NJC04511.1"/>
    <property type="molecule type" value="Genomic_DNA"/>
</dbReference>
<feature type="chain" id="PRO_5030832337" description="Autotransporter domain-containing protein" evidence="1">
    <location>
        <begin position="20"/>
        <end position="1085"/>
    </location>
</feature>
<evidence type="ECO:0000313" key="4">
    <source>
        <dbReference type="Proteomes" id="UP000558192"/>
    </source>
</evidence>
<dbReference type="SMART" id="SM00869">
    <property type="entry name" value="Autotransporter"/>
    <property type="match status" value="1"/>
</dbReference>
<dbReference type="InterPro" id="IPR036709">
    <property type="entry name" value="Autotransporte_beta_dom_sf"/>
</dbReference>
<keyword evidence="4" id="KW-1185">Reference proteome</keyword>
<reference evidence="3 4" key="1">
    <citation type="submission" date="2020-03" db="EMBL/GenBank/DDBJ databases">
        <title>Genomic Encyclopedia of Type Strains, Phase IV (KMG-IV): sequencing the most valuable type-strain genomes for metagenomic binning, comparative biology and taxonomic classification.</title>
        <authorList>
            <person name="Goeker M."/>
        </authorList>
    </citation>
    <scope>NUCLEOTIDE SEQUENCE [LARGE SCALE GENOMIC DNA]</scope>
    <source>
        <strain evidence="3 4">DSM 16846</strain>
    </source>
</reference>
<feature type="signal peptide" evidence="1">
    <location>
        <begin position="1"/>
        <end position="19"/>
    </location>
</feature>
<sequence length="1085" mass="106860">MTNRYTRLALLGTASTAMAALFVPAAASAQSNTTCTLRAGTTNTYDCVNGTTGVSTVTVTNGTFTGTAPLTFTTATGDLTVGATAVNGGVITNTTGGLGNDAIRLRNTATGGAITLNAAGQNITVLGTDVSAIDFAATNGPVTITAGNLSAPGAQSFGIYGTGASTANVTVGNINTGATGANIFASGNINFTSGTITNANGYALDLQSTGGTVTATTGAINSSLLGVQLIGTGVSFTGAGITSRDFGIIATGSTGPVTLRTGAVSSVAAAGINATSTTGAIDIGNCPTVATTGANAPGIVATTTTGNITVNCGAVTTAGAGSDGVNLSSTSGNVSLTTTSVNTGTGADSDGVVIATAGTVNATTGTIATGGAAADGLQITGGAGAVTATVAGVTTTGANSDAISITRSGPVTVTNTGTIAVSGANSVGIDVATTGTGAVNVTTGVVNSTAANTAADPSFAAVRVVAAGAAPVTVTANGNITSAAGSGIWAQTAGTSSVTVNSGVTVSAPTAITLGGATGNTLVVNGTLTSTTAGTGGYVLAPGAGPLTLTVGAAGSISGPLTFGAGNDTFTNNRTAGYTQSGALSFGAGNDTFNTSTIFTQNAAITFGDGNDTVNNTGVYNASGTTDFGAGTDTFNNGTTGTGALPGTLNAFSGATFTGLEAFNNNAGLIDLRDGATGDVLNLGTANYTATGNARLGVDVGSANGVLTADRLVYGGTTTGITTVLPTFLTGGVVVDTTGALIVDAGTVAAGQYVLAGPTNAGLVNFGLETRGSDVFLTGRPDEATADLLFVNRIGNDIWYQSAEAYQSYAMSRRVDFGNERKSPVGIWAQLYNSKERFGDRNRSTTAFGTALTTSARFETKRRGAQGGIEFGAPSFLVGATVGYEHAEGGTDFGTDIDAEGYNYGVYGQFGAQQGLYAGVLLKRDVYDVRVTNNSVGALTVIPEGKSTGIDGEVGFRFGNPGSLNFDVGAGLSYVRSRIDDYNFGNLTFDNDRYTSTRGRLQARASFAGAIAPFVDGKIFHEFGDASDLIVRSGALTTGLVDQKRGTWGRLEAGIGGGAGGGPLLSAFVDLGDVRGWGLRGGFRF</sequence>
<proteinExistence type="predicted"/>
<comment type="caution">
    <text evidence="3">The sequence shown here is derived from an EMBL/GenBank/DDBJ whole genome shotgun (WGS) entry which is preliminary data.</text>
</comment>
<dbReference type="Gene3D" id="2.160.20.160">
    <property type="match status" value="1"/>
</dbReference>
<dbReference type="InterPro" id="IPR005546">
    <property type="entry name" value="Autotransporte_beta"/>
</dbReference>
<dbReference type="Proteomes" id="UP000558192">
    <property type="component" value="Unassembled WGS sequence"/>
</dbReference>
<name>A0A7X5Y6R2_9SPHN</name>
<organism evidence="3 4">
    <name type="scientific">Sphingomonas kaistensis</name>
    <dbReference type="NCBI Taxonomy" id="298708"/>
    <lineage>
        <taxon>Bacteria</taxon>
        <taxon>Pseudomonadati</taxon>
        <taxon>Pseudomonadota</taxon>
        <taxon>Alphaproteobacteria</taxon>
        <taxon>Sphingomonadales</taxon>
        <taxon>Sphingomonadaceae</taxon>
        <taxon>Sphingomonas</taxon>
    </lineage>
</organism>
<accession>A0A7X5Y6R2</accession>
<gene>
    <name evidence="3" type="ORF">GGQ97_000304</name>
</gene>
<dbReference type="RefSeq" id="WP_168067320.1">
    <property type="nucleotide sequence ID" value="NZ_JAATJC010000001.1"/>
</dbReference>
<evidence type="ECO:0000256" key="1">
    <source>
        <dbReference type="SAM" id="SignalP"/>
    </source>
</evidence>